<dbReference type="RefSeq" id="WP_156214194.1">
    <property type="nucleotide sequence ID" value="NZ_WOFH01000001.1"/>
</dbReference>
<protein>
    <submittedName>
        <fullName evidence="3">CHAT domain-containing protein</fullName>
    </submittedName>
</protein>
<dbReference type="Gene3D" id="1.10.1780.10">
    <property type="entry name" value="Clp, N-terminal domain"/>
    <property type="match status" value="1"/>
</dbReference>
<evidence type="ECO:0000256" key="1">
    <source>
        <dbReference type="SAM" id="MobiDB-lite"/>
    </source>
</evidence>
<feature type="domain" description="CHAT" evidence="2">
    <location>
        <begin position="119"/>
        <end position="347"/>
    </location>
</feature>
<sequence length="746" mass="78358">MTAAEPVTMLRVMVSRNDDKTRYSYDLRTAGSGVGGALEYENSVEIPQALVEAVCTDINNVLRSALDRATNDDPAPGGRVDHRAKLTEHGQLLYQLLFRSAQGDGEPEIATRIRLSQGPLLVRTDESVVPWDLLHDGTDFLGLTQDLGQGSIVRKLPVSGREVGRIERALIVGDPLGDQPMARSEAEHVAKWLTERGTECTLLLGARATLVSVVKQLRATSFDLLHYCGHVSLTSKPADSGLMLHGREILNEAALRIATMAGAPPVVFVNGCQSARPIANLCLSFLTMGAKVVVGTRAEVSERSAKLFAEEFYQRLLEDQTAGSAVRRARHALLNEADAGWASFLLYSNPGVHITGGAPPAAPAPPAEEEGQTSYSDAAIELLRRAYVVAESSGLVTSVELLFALITETELQATMVRGVGAERLAMLSAILHMFVGTRDEAGERRSEEIELSDTVHGVLLQAEEDAAAQGRTVISPRDIALAFAGTDGGTSAEIPEAVGVTVQQLFCPDAAVAPAAEPEASATDTTTQPDTATDTATDTGAAADTLTGAVTPADTDTKVVPAANAAAVKSSPGGLTGRLDADGRLPPGLLADGTARAVTAALILAAGKRRVVESHTFLQGFAAAGSTVLRRALEAQGGAAEDALHVLYAPGIRPGKFTQRSFGALATAWDGGAGAPIGEAAVLSALLSDSRSAAHIFLDRLGVDTGRLLRDLRTIEREPPPEEPVPEPRSAEDREAAQEDQGPPPG</sequence>
<organism evidence="3 4">
    <name type="scientific">Actinomadura litoris</name>
    <dbReference type="NCBI Taxonomy" id="2678616"/>
    <lineage>
        <taxon>Bacteria</taxon>
        <taxon>Bacillati</taxon>
        <taxon>Actinomycetota</taxon>
        <taxon>Actinomycetes</taxon>
        <taxon>Streptosporangiales</taxon>
        <taxon>Thermomonosporaceae</taxon>
        <taxon>Actinomadura</taxon>
    </lineage>
</organism>
<keyword evidence="4" id="KW-1185">Reference proteome</keyword>
<gene>
    <name evidence="3" type="ORF">GNZ18_01195</name>
</gene>
<feature type="region of interest" description="Disordered" evidence="1">
    <location>
        <begin position="712"/>
        <end position="746"/>
    </location>
</feature>
<feature type="region of interest" description="Disordered" evidence="1">
    <location>
        <begin position="514"/>
        <end position="549"/>
    </location>
</feature>
<dbReference type="Proteomes" id="UP000432015">
    <property type="component" value="Unassembled WGS sequence"/>
</dbReference>
<dbReference type="EMBL" id="WOFH01000001">
    <property type="protein sequence ID" value="MUN35224.1"/>
    <property type="molecule type" value="Genomic_DNA"/>
</dbReference>
<comment type="caution">
    <text evidence="3">The sequence shown here is derived from an EMBL/GenBank/DDBJ whole genome shotgun (WGS) entry which is preliminary data.</text>
</comment>
<dbReference type="Pfam" id="PF12770">
    <property type="entry name" value="CHAT"/>
    <property type="match status" value="1"/>
</dbReference>
<accession>A0A7K1KSR8</accession>
<evidence type="ECO:0000313" key="4">
    <source>
        <dbReference type="Proteomes" id="UP000432015"/>
    </source>
</evidence>
<dbReference type="InterPro" id="IPR036628">
    <property type="entry name" value="Clp_N_dom_sf"/>
</dbReference>
<name>A0A7K1KSR8_9ACTN</name>
<reference evidence="3 4" key="1">
    <citation type="submission" date="2019-11" db="EMBL/GenBank/DDBJ databases">
        <authorList>
            <person name="Cao P."/>
        </authorList>
    </citation>
    <scope>NUCLEOTIDE SEQUENCE [LARGE SCALE GENOMIC DNA]</scope>
    <source>
        <strain evidence="3 4">NEAU-AAG5</strain>
    </source>
</reference>
<dbReference type="InterPro" id="IPR024983">
    <property type="entry name" value="CHAT_dom"/>
</dbReference>
<evidence type="ECO:0000259" key="2">
    <source>
        <dbReference type="Pfam" id="PF12770"/>
    </source>
</evidence>
<dbReference type="AlphaFoldDB" id="A0A7K1KSR8"/>
<evidence type="ECO:0000313" key="3">
    <source>
        <dbReference type="EMBL" id="MUN35224.1"/>
    </source>
</evidence>
<proteinExistence type="predicted"/>